<organism evidence="2 3">
    <name type="scientific">Athelia psychrophila</name>
    <dbReference type="NCBI Taxonomy" id="1759441"/>
    <lineage>
        <taxon>Eukaryota</taxon>
        <taxon>Fungi</taxon>
        <taxon>Dikarya</taxon>
        <taxon>Basidiomycota</taxon>
        <taxon>Agaricomycotina</taxon>
        <taxon>Agaricomycetes</taxon>
        <taxon>Agaricomycetidae</taxon>
        <taxon>Atheliales</taxon>
        <taxon>Atheliaceae</taxon>
        <taxon>Athelia</taxon>
    </lineage>
</organism>
<evidence type="ECO:0000256" key="1">
    <source>
        <dbReference type="SAM" id="SignalP"/>
    </source>
</evidence>
<feature type="signal peptide" evidence="1">
    <location>
        <begin position="1"/>
        <end position="17"/>
    </location>
</feature>
<proteinExistence type="predicted"/>
<evidence type="ECO:0000313" key="2">
    <source>
        <dbReference type="EMBL" id="KZP05175.1"/>
    </source>
</evidence>
<keyword evidence="1" id="KW-0732">Signal</keyword>
<sequence>MNLMLELSFSLLSTCCAIMPCRTGIGLSGFQHEPNVHGYSAIALLGIVSEQGVTHDGFIAMEDSRSSLILKSA</sequence>
<dbReference type="AlphaFoldDB" id="A0A167VMK4"/>
<keyword evidence="3" id="KW-1185">Reference proteome</keyword>
<evidence type="ECO:0000313" key="3">
    <source>
        <dbReference type="Proteomes" id="UP000076532"/>
    </source>
</evidence>
<gene>
    <name evidence="2" type="ORF">FIBSPDRAFT_877812</name>
</gene>
<name>A0A167VMK4_9AGAM</name>
<reference evidence="2 3" key="1">
    <citation type="journal article" date="2016" name="Mol. Biol. Evol.">
        <title>Comparative Genomics of Early-Diverging Mushroom-Forming Fungi Provides Insights into the Origins of Lignocellulose Decay Capabilities.</title>
        <authorList>
            <person name="Nagy L.G."/>
            <person name="Riley R."/>
            <person name="Tritt A."/>
            <person name="Adam C."/>
            <person name="Daum C."/>
            <person name="Floudas D."/>
            <person name="Sun H."/>
            <person name="Yadav J.S."/>
            <person name="Pangilinan J."/>
            <person name="Larsson K.H."/>
            <person name="Matsuura K."/>
            <person name="Barry K."/>
            <person name="Labutti K."/>
            <person name="Kuo R."/>
            <person name="Ohm R.A."/>
            <person name="Bhattacharya S.S."/>
            <person name="Shirouzu T."/>
            <person name="Yoshinaga Y."/>
            <person name="Martin F.M."/>
            <person name="Grigoriev I.V."/>
            <person name="Hibbett D.S."/>
        </authorList>
    </citation>
    <scope>NUCLEOTIDE SEQUENCE [LARGE SCALE GENOMIC DNA]</scope>
    <source>
        <strain evidence="2 3">CBS 109695</strain>
    </source>
</reference>
<accession>A0A167VMK4</accession>
<protein>
    <submittedName>
        <fullName evidence="2">Uncharacterized protein</fullName>
    </submittedName>
</protein>
<dbReference type="EMBL" id="KV417857">
    <property type="protein sequence ID" value="KZP05175.1"/>
    <property type="molecule type" value="Genomic_DNA"/>
</dbReference>
<dbReference type="Proteomes" id="UP000076532">
    <property type="component" value="Unassembled WGS sequence"/>
</dbReference>
<feature type="chain" id="PRO_5007893507" evidence="1">
    <location>
        <begin position="18"/>
        <end position="73"/>
    </location>
</feature>